<reference evidence="2 3" key="1">
    <citation type="submission" date="2012-05" db="EMBL/GenBank/DDBJ databases">
        <title>The Genome Sequence of Sutterella wadsworthensis 2_1_59BFAA.</title>
        <authorList>
            <consortium name="The Broad Institute Genome Sequencing Platform"/>
            <person name="Earl A."/>
            <person name="Ward D."/>
            <person name="Feldgarden M."/>
            <person name="Gevers D."/>
            <person name="Daigneault M."/>
            <person name="Strauss J."/>
            <person name="Allen-Vercoe E."/>
            <person name="Walker B."/>
            <person name="Young S.K."/>
            <person name="Zeng Q."/>
            <person name="Gargeya S."/>
            <person name="Fitzgerald M."/>
            <person name="Haas B."/>
            <person name="Abouelleil A."/>
            <person name="Alvarado L."/>
            <person name="Arachchi H.M."/>
            <person name="Berlin A.M."/>
            <person name="Chapman S.B."/>
            <person name="Goldberg J."/>
            <person name="Griggs A."/>
            <person name="Gujja S."/>
            <person name="Hansen M."/>
            <person name="Howarth C."/>
            <person name="Imamovic A."/>
            <person name="Larimer J."/>
            <person name="McCowen C."/>
            <person name="Montmayeur A."/>
            <person name="Murphy C."/>
            <person name="Neiman D."/>
            <person name="Pearson M."/>
            <person name="Priest M."/>
            <person name="Roberts A."/>
            <person name="Saif S."/>
            <person name="Shea T."/>
            <person name="Sisk P."/>
            <person name="Sykes S."/>
            <person name="Wortman J."/>
            <person name="Nusbaum C."/>
            <person name="Birren B."/>
        </authorList>
    </citation>
    <scope>NUCLEOTIDE SEQUENCE [LARGE SCALE GENOMIC DNA]</scope>
    <source>
        <strain evidence="2 3">2_1_59BFAA</strain>
    </source>
</reference>
<dbReference type="Pfam" id="PF04306">
    <property type="entry name" value="DUF456"/>
    <property type="match status" value="1"/>
</dbReference>
<evidence type="ECO:0000313" key="2">
    <source>
        <dbReference type="EMBL" id="EKB32023.1"/>
    </source>
</evidence>
<sequence length="170" mass="17531">MLDWFAQIDWFAVICWLSAVSLIIAGLAGTVIPAIPGLPLIAAGGALIGWAGGFELIGWGTIATLAVLAIIGVIVDTVAQTAGAQKAGASSYGIWGSVIGTFVGVFMGGLVGIFIMPLVGAFIGEFWAKRDYLHAGRVGVATWIGIVVGTAVKIALAFTMLGLMIVMYFV</sequence>
<evidence type="ECO:0008006" key="4">
    <source>
        <dbReference type="Google" id="ProtNLM"/>
    </source>
</evidence>
<dbReference type="STRING" id="742823.HMPREF9465_00362"/>
<evidence type="ECO:0000256" key="1">
    <source>
        <dbReference type="SAM" id="Phobius"/>
    </source>
</evidence>
<dbReference type="PANTHER" id="PTHR39165:SF1">
    <property type="entry name" value="DUF456 DOMAIN-CONTAINING PROTEIN"/>
    <property type="match status" value="1"/>
</dbReference>
<feature type="transmembrane region" description="Helical" evidence="1">
    <location>
        <begin position="91"/>
        <end position="123"/>
    </location>
</feature>
<dbReference type="RefSeq" id="WP_005433545.1">
    <property type="nucleotide sequence ID" value="NZ_JH815513.1"/>
</dbReference>
<feature type="transmembrane region" description="Helical" evidence="1">
    <location>
        <begin position="56"/>
        <end position="79"/>
    </location>
</feature>
<dbReference type="eggNOG" id="COG2839">
    <property type="taxonomic scope" value="Bacteria"/>
</dbReference>
<dbReference type="InterPro" id="IPR007403">
    <property type="entry name" value="DUF456"/>
</dbReference>
<proteinExistence type="predicted"/>
<dbReference type="AlphaFoldDB" id="K1JZL6"/>
<feature type="transmembrane region" description="Helical" evidence="1">
    <location>
        <begin position="143"/>
        <end position="169"/>
    </location>
</feature>
<dbReference type="OrthoDB" id="9134540at2"/>
<dbReference type="Proteomes" id="UP000005835">
    <property type="component" value="Unassembled WGS sequence"/>
</dbReference>
<dbReference type="HOGENOM" id="CLU_109297_0_0_4"/>
<evidence type="ECO:0000313" key="3">
    <source>
        <dbReference type="Proteomes" id="UP000005835"/>
    </source>
</evidence>
<keyword evidence="1" id="KW-1133">Transmembrane helix</keyword>
<gene>
    <name evidence="2" type="ORF">HMPREF9465_00362</name>
</gene>
<dbReference type="PANTHER" id="PTHR39165">
    <property type="entry name" value="IG HYPOTHETICAL 17883"/>
    <property type="match status" value="1"/>
</dbReference>
<keyword evidence="1" id="KW-0472">Membrane</keyword>
<accession>K1JZL6</accession>
<dbReference type="PATRIC" id="fig|742823.3.peg.358"/>
<protein>
    <recommendedName>
        <fullName evidence="4">DUF456 domain-containing protein</fullName>
    </recommendedName>
</protein>
<organism evidence="2 3">
    <name type="scientific">Sutterella wadsworthensis 2_1_59BFAA</name>
    <dbReference type="NCBI Taxonomy" id="742823"/>
    <lineage>
        <taxon>Bacteria</taxon>
        <taxon>Pseudomonadati</taxon>
        <taxon>Pseudomonadota</taxon>
        <taxon>Betaproteobacteria</taxon>
        <taxon>Burkholderiales</taxon>
        <taxon>Sutterellaceae</taxon>
        <taxon>Sutterella</taxon>
    </lineage>
</organism>
<comment type="caution">
    <text evidence="2">The sequence shown here is derived from an EMBL/GenBank/DDBJ whole genome shotgun (WGS) entry which is preliminary data.</text>
</comment>
<dbReference type="EMBL" id="ADMG01000011">
    <property type="protein sequence ID" value="EKB32023.1"/>
    <property type="molecule type" value="Genomic_DNA"/>
</dbReference>
<feature type="transmembrane region" description="Helical" evidence="1">
    <location>
        <begin position="12"/>
        <end position="36"/>
    </location>
</feature>
<name>K1JZL6_9BURK</name>
<keyword evidence="3" id="KW-1185">Reference proteome</keyword>
<keyword evidence="1" id="KW-0812">Transmembrane</keyword>